<comment type="caution">
    <text evidence="10">The sequence shown here is derived from an EMBL/GenBank/DDBJ whole genome shotgun (WGS) entry which is preliminary data.</text>
</comment>
<feature type="transmembrane region" description="Helical" evidence="8">
    <location>
        <begin position="330"/>
        <end position="349"/>
    </location>
</feature>
<feature type="transmembrane region" description="Helical" evidence="8">
    <location>
        <begin position="305"/>
        <end position="324"/>
    </location>
</feature>
<keyword evidence="4 10" id="KW-0808">Transferase</keyword>
<keyword evidence="5 8" id="KW-0812">Transmembrane</keyword>
<comment type="subcellular location">
    <subcellularLocation>
        <location evidence="1">Cell membrane</location>
        <topology evidence="1">Multi-pass membrane protein</topology>
    </subcellularLocation>
</comment>
<protein>
    <submittedName>
        <fullName evidence="10">Glycosyltransferase family 39 protein</fullName>
        <ecNumber evidence="10">2.4.-.-</ecNumber>
    </submittedName>
</protein>
<feature type="transmembrane region" description="Helical" evidence="8">
    <location>
        <begin position="165"/>
        <end position="193"/>
    </location>
</feature>
<evidence type="ECO:0000256" key="3">
    <source>
        <dbReference type="ARBA" id="ARBA00022676"/>
    </source>
</evidence>
<dbReference type="PANTHER" id="PTHR33908:SF3">
    <property type="entry name" value="UNDECAPRENYL PHOSPHATE-ALPHA-4-AMINO-4-DEOXY-L-ARABINOSE ARABINOSYL TRANSFERASE"/>
    <property type="match status" value="1"/>
</dbReference>
<accession>A0A942DXU5</accession>
<evidence type="ECO:0000256" key="1">
    <source>
        <dbReference type="ARBA" id="ARBA00004651"/>
    </source>
</evidence>
<dbReference type="InterPro" id="IPR050297">
    <property type="entry name" value="LipidA_mod_glycosyltrf_83"/>
</dbReference>
<evidence type="ECO:0000256" key="5">
    <source>
        <dbReference type="ARBA" id="ARBA00022692"/>
    </source>
</evidence>
<reference evidence="10" key="1">
    <citation type="submission" date="2021-04" db="EMBL/GenBank/DDBJ databases">
        <title>Pseudaminobacter soli sp. nov., isolated from paddy soil contaminated by heavy metals.</title>
        <authorList>
            <person name="Zhang K."/>
        </authorList>
    </citation>
    <scope>NUCLEOTIDE SEQUENCE</scope>
    <source>
        <strain evidence="10">19-2017</strain>
    </source>
</reference>
<feature type="transmembrane region" description="Helical" evidence="8">
    <location>
        <begin position="356"/>
        <end position="376"/>
    </location>
</feature>
<dbReference type="GO" id="GO:0005886">
    <property type="term" value="C:plasma membrane"/>
    <property type="evidence" value="ECO:0007669"/>
    <property type="project" value="UniProtKB-SubCell"/>
</dbReference>
<dbReference type="AlphaFoldDB" id="A0A942DXU5"/>
<feature type="transmembrane region" description="Helical" evidence="8">
    <location>
        <begin position="77"/>
        <end position="99"/>
    </location>
</feature>
<gene>
    <name evidence="10" type="ORF">KEU06_01690</name>
</gene>
<feature type="transmembrane region" description="Helical" evidence="8">
    <location>
        <begin position="263"/>
        <end position="284"/>
    </location>
</feature>
<dbReference type="GO" id="GO:0009103">
    <property type="term" value="P:lipopolysaccharide biosynthetic process"/>
    <property type="evidence" value="ECO:0007669"/>
    <property type="project" value="UniProtKB-ARBA"/>
</dbReference>
<evidence type="ECO:0000313" key="11">
    <source>
        <dbReference type="Proteomes" id="UP000680348"/>
    </source>
</evidence>
<dbReference type="Proteomes" id="UP000680348">
    <property type="component" value="Unassembled WGS sequence"/>
</dbReference>
<feature type="domain" description="Glycosyltransferase RgtA/B/C/D-like" evidence="9">
    <location>
        <begin position="63"/>
        <end position="224"/>
    </location>
</feature>
<keyword evidence="3 10" id="KW-0328">Glycosyltransferase</keyword>
<evidence type="ECO:0000256" key="2">
    <source>
        <dbReference type="ARBA" id="ARBA00022475"/>
    </source>
</evidence>
<keyword evidence="2" id="KW-1003">Cell membrane</keyword>
<organism evidence="10 11">
    <name type="scientific">Pseudaminobacter soli</name>
    <name type="common">ex Zhang et al. 2022</name>
    <dbReference type="NCBI Taxonomy" id="2831468"/>
    <lineage>
        <taxon>Bacteria</taxon>
        <taxon>Pseudomonadati</taxon>
        <taxon>Pseudomonadota</taxon>
        <taxon>Alphaproteobacteria</taxon>
        <taxon>Hyphomicrobiales</taxon>
        <taxon>Phyllobacteriaceae</taxon>
        <taxon>Pseudaminobacter</taxon>
    </lineage>
</organism>
<evidence type="ECO:0000256" key="8">
    <source>
        <dbReference type="SAM" id="Phobius"/>
    </source>
</evidence>
<dbReference type="GO" id="GO:0010041">
    <property type="term" value="P:response to iron(III) ion"/>
    <property type="evidence" value="ECO:0007669"/>
    <property type="project" value="TreeGrafter"/>
</dbReference>
<evidence type="ECO:0000256" key="6">
    <source>
        <dbReference type="ARBA" id="ARBA00022989"/>
    </source>
</evidence>
<keyword evidence="11" id="KW-1185">Reference proteome</keyword>
<feature type="transmembrane region" description="Helical" evidence="8">
    <location>
        <begin position="214"/>
        <end position="234"/>
    </location>
</feature>
<evidence type="ECO:0000313" key="10">
    <source>
        <dbReference type="EMBL" id="MBS3647336.1"/>
    </source>
</evidence>
<dbReference type="GO" id="GO:0016763">
    <property type="term" value="F:pentosyltransferase activity"/>
    <property type="evidence" value="ECO:0007669"/>
    <property type="project" value="TreeGrafter"/>
</dbReference>
<dbReference type="EMBL" id="JAGWCR010000001">
    <property type="protein sequence ID" value="MBS3647336.1"/>
    <property type="molecule type" value="Genomic_DNA"/>
</dbReference>
<name>A0A942DXU5_9HYPH</name>
<sequence>MLTKPPIAPLLPYLLLAVFFVVGFAARPIIPPDETRYLTIAWEMYLRESWFVPTLNFEPYFQKGPLLFWLIDLGWEIFGVSRAAALVVIFAISASIIYLTQRLSRALFPNMEGMAERAPWLLLGSVPFLIYASLIFFDLLLTALVVASFLALIRLSKDGDWRHAALAGLFLGLCLLAKGPVVFIHVGFPVAFYSLWRDPVSSITPRQFYRRLPIAVLVAAMMPVAWLGLAFHQAGWDYAYNLVWRQAAGRISGSLEGAHVRPFYFYLLLLPVMLLPWVLSWDMWRLRPVRRLYSGEGLDRGGQRILLFLGLWLLLELVLFSLISGKQPHYLMPLLPVLIVLFAYLMAAIPFKAFPISSGAMVALFCVGQLAVFPFLPERYDLEPLAEFVAGQSGADWGFAGHYQGQVGFLSRAEKPVANVDEKQIDEWLQAHPKGYVIARASCCKDRTSRIVFGDASQGRSWIILGGELVSRR</sequence>
<dbReference type="InterPro" id="IPR038731">
    <property type="entry name" value="RgtA/B/C-like"/>
</dbReference>
<dbReference type="EC" id="2.4.-.-" evidence="10"/>
<dbReference type="RefSeq" id="WP_188252885.1">
    <property type="nucleotide sequence ID" value="NZ_JABVCF010000001.1"/>
</dbReference>
<keyword evidence="7 8" id="KW-0472">Membrane</keyword>
<feature type="transmembrane region" description="Helical" evidence="8">
    <location>
        <begin position="120"/>
        <end position="153"/>
    </location>
</feature>
<proteinExistence type="predicted"/>
<dbReference type="PANTHER" id="PTHR33908">
    <property type="entry name" value="MANNOSYLTRANSFERASE YKCB-RELATED"/>
    <property type="match status" value="1"/>
</dbReference>
<evidence type="ECO:0000256" key="4">
    <source>
        <dbReference type="ARBA" id="ARBA00022679"/>
    </source>
</evidence>
<dbReference type="Pfam" id="PF13231">
    <property type="entry name" value="PMT_2"/>
    <property type="match status" value="1"/>
</dbReference>
<evidence type="ECO:0000259" key="9">
    <source>
        <dbReference type="Pfam" id="PF13231"/>
    </source>
</evidence>
<evidence type="ECO:0000256" key="7">
    <source>
        <dbReference type="ARBA" id="ARBA00023136"/>
    </source>
</evidence>
<keyword evidence="6 8" id="KW-1133">Transmembrane helix</keyword>